<dbReference type="InterPro" id="IPR013752">
    <property type="entry name" value="KPA_reductase"/>
</dbReference>
<dbReference type="InterPro" id="IPR036291">
    <property type="entry name" value="NAD(P)-bd_dom_sf"/>
</dbReference>
<dbReference type="PANTHER" id="PTHR43765:SF2">
    <property type="entry name" value="2-DEHYDROPANTOATE 2-REDUCTASE"/>
    <property type="match status" value="1"/>
</dbReference>
<feature type="domain" description="Ketopantoate reductase C-terminal" evidence="8">
    <location>
        <begin position="217"/>
        <end position="339"/>
    </location>
</feature>
<proteinExistence type="inferred from homology"/>
<evidence type="ECO:0000256" key="4">
    <source>
        <dbReference type="ARBA" id="ARBA00023002"/>
    </source>
</evidence>
<dbReference type="GO" id="GO:0050661">
    <property type="term" value="F:NADP binding"/>
    <property type="evidence" value="ECO:0007669"/>
    <property type="project" value="TreeGrafter"/>
</dbReference>
<dbReference type="Gene3D" id="3.40.50.720">
    <property type="entry name" value="NAD(P)-binding Rossmann-like Domain"/>
    <property type="match status" value="1"/>
</dbReference>
<evidence type="ECO:0000313" key="10">
    <source>
        <dbReference type="Proteomes" id="UP001209540"/>
    </source>
</evidence>
<organism evidence="9 10">
    <name type="scientific">Phascolomyces articulosus</name>
    <dbReference type="NCBI Taxonomy" id="60185"/>
    <lineage>
        <taxon>Eukaryota</taxon>
        <taxon>Fungi</taxon>
        <taxon>Fungi incertae sedis</taxon>
        <taxon>Mucoromycota</taxon>
        <taxon>Mucoromycotina</taxon>
        <taxon>Mucoromycetes</taxon>
        <taxon>Mucorales</taxon>
        <taxon>Lichtheimiaceae</taxon>
        <taxon>Phascolomyces</taxon>
    </lineage>
</organism>
<comment type="caution">
    <text evidence="9">The sequence shown here is derived from an EMBL/GenBank/DDBJ whole genome shotgun (WGS) entry which is preliminary data.</text>
</comment>
<dbReference type="SUPFAM" id="SSF48179">
    <property type="entry name" value="6-phosphogluconate dehydrogenase C-terminal domain-like"/>
    <property type="match status" value="1"/>
</dbReference>
<feature type="domain" description="Ketopantoate reductase N-terminal" evidence="7">
    <location>
        <begin position="3"/>
        <end position="159"/>
    </location>
</feature>
<comment type="catalytic activity">
    <reaction evidence="6">
        <text>(R)-pantoate + NADP(+) = 2-dehydropantoate + NADPH + H(+)</text>
        <dbReference type="Rhea" id="RHEA:16233"/>
        <dbReference type="ChEBI" id="CHEBI:11561"/>
        <dbReference type="ChEBI" id="CHEBI:15378"/>
        <dbReference type="ChEBI" id="CHEBI:15980"/>
        <dbReference type="ChEBI" id="CHEBI:57783"/>
        <dbReference type="ChEBI" id="CHEBI:58349"/>
        <dbReference type="EC" id="1.1.1.169"/>
    </reaction>
</comment>
<reference evidence="9" key="2">
    <citation type="submission" date="2023-02" db="EMBL/GenBank/DDBJ databases">
        <authorList>
            <consortium name="DOE Joint Genome Institute"/>
            <person name="Mondo S.J."/>
            <person name="Chang Y."/>
            <person name="Wang Y."/>
            <person name="Ahrendt S."/>
            <person name="Andreopoulos W."/>
            <person name="Barry K."/>
            <person name="Beard J."/>
            <person name="Benny G.L."/>
            <person name="Blankenship S."/>
            <person name="Bonito G."/>
            <person name="Cuomo C."/>
            <person name="Desiro A."/>
            <person name="Gervers K.A."/>
            <person name="Hundley H."/>
            <person name="Kuo A."/>
            <person name="LaButti K."/>
            <person name="Lang B.F."/>
            <person name="Lipzen A."/>
            <person name="O'Donnell K."/>
            <person name="Pangilinan J."/>
            <person name="Reynolds N."/>
            <person name="Sandor L."/>
            <person name="Smith M.W."/>
            <person name="Tsang A."/>
            <person name="Grigoriev I.V."/>
            <person name="Stajich J.E."/>
            <person name="Spatafora J.W."/>
        </authorList>
    </citation>
    <scope>NUCLEOTIDE SEQUENCE</scope>
    <source>
        <strain evidence="9">RSA 2281</strain>
    </source>
</reference>
<evidence type="ECO:0000256" key="2">
    <source>
        <dbReference type="ARBA" id="ARBA00013014"/>
    </source>
</evidence>
<protein>
    <recommendedName>
        <fullName evidence="2 6">2-dehydropantoate 2-reductase</fullName>
        <ecNumber evidence="2 6">1.1.1.169</ecNumber>
    </recommendedName>
    <alternativeName>
        <fullName evidence="5 6">Ketopantoate reductase</fullName>
    </alternativeName>
</protein>
<dbReference type="AlphaFoldDB" id="A0AAD5K4C9"/>
<keyword evidence="3 6" id="KW-0521">NADP</keyword>
<keyword evidence="4 6" id="KW-0560">Oxidoreductase</keyword>
<dbReference type="InterPro" id="IPR013328">
    <property type="entry name" value="6PGD_dom2"/>
</dbReference>
<sequence>MRFHILGTGSVGCNTAFHIRSLYNVTLVLRSQRTLQDFQKRQNQITYRRGHQPELITRGGFDAIVPSSSIDKKTSIDSHKLEAVVVTTKAQNVTEAVSSIKSQLSRSSTLVLLTNGMGIADELLASLWPTPEERQESPAIILGVNRHATVRTEPFSVQHIVGWENPKDGYFLSAYPPSFISPSHETKQQEYKEQTGAVIEALCKVDGINAKKVEWPDLLQRMMSKLVVNCSLNAISGLLEMTTEVPVQNPYTSKIIRSVCDECAQVLTELNTNGGDLYTMVERTALISSGSKTSTFQDMMAKRLTEIEYLNGYLVRLAKERNASVPINQFLLNLLHAKELHIQAS</sequence>
<evidence type="ECO:0000259" key="7">
    <source>
        <dbReference type="Pfam" id="PF02558"/>
    </source>
</evidence>
<dbReference type="SUPFAM" id="SSF51735">
    <property type="entry name" value="NAD(P)-binding Rossmann-fold domains"/>
    <property type="match status" value="1"/>
</dbReference>
<evidence type="ECO:0000313" key="9">
    <source>
        <dbReference type="EMBL" id="KAI9268918.1"/>
    </source>
</evidence>
<dbReference type="Proteomes" id="UP001209540">
    <property type="component" value="Unassembled WGS sequence"/>
</dbReference>
<keyword evidence="10" id="KW-1185">Reference proteome</keyword>
<dbReference type="Gene3D" id="1.10.1040.10">
    <property type="entry name" value="N-(1-d-carboxylethyl)-l-norvaline Dehydrogenase, domain 2"/>
    <property type="match status" value="1"/>
</dbReference>
<accession>A0AAD5K4C9</accession>
<dbReference type="GO" id="GO:0008677">
    <property type="term" value="F:2-dehydropantoate 2-reductase activity"/>
    <property type="evidence" value="ECO:0007669"/>
    <property type="project" value="UniProtKB-EC"/>
</dbReference>
<dbReference type="GO" id="GO:0015940">
    <property type="term" value="P:pantothenate biosynthetic process"/>
    <property type="evidence" value="ECO:0007669"/>
    <property type="project" value="InterPro"/>
</dbReference>
<gene>
    <name evidence="9" type="ORF">BDA99DRAFT_502983</name>
</gene>
<dbReference type="InterPro" id="IPR013332">
    <property type="entry name" value="KPR_N"/>
</dbReference>
<comment type="similarity">
    <text evidence="1 6">Belongs to the ketopantoate reductase family.</text>
</comment>
<evidence type="ECO:0000259" key="8">
    <source>
        <dbReference type="Pfam" id="PF08546"/>
    </source>
</evidence>
<dbReference type="PANTHER" id="PTHR43765">
    <property type="entry name" value="2-DEHYDROPANTOATE 2-REDUCTASE-RELATED"/>
    <property type="match status" value="1"/>
</dbReference>
<evidence type="ECO:0000256" key="5">
    <source>
        <dbReference type="ARBA" id="ARBA00032024"/>
    </source>
</evidence>
<dbReference type="Pfam" id="PF02558">
    <property type="entry name" value="ApbA"/>
    <property type="match status" value="1"/>
</dbReference>
<dbReference type="InterPro" id="IPR050838">
    <property type="entry name" value="Ketopantoate_reductase"/>
</dbReference>
<dbReference type="EMBL" id="JAIXMP010000008">
    <property type="protein sequence ID" value="KAI9268918.1"/>
    <property type="molecule type" value="Genomic_DNA"/>
</dbReference>
<dbReference type="GO" id="GO:0005739">
    <property type="term" value="C:mitochondrion"/>
    <property type="evidence" value="ECO:0007669"/>
    <property type="project" value="TreeGrafter"/>
</dbReference>
<reference evidence="9" key="1">
    <citation type="journal article" date="2022" name="IScience">
        <title>Evolution of zygomycete secretomes and the origins of terrestrial fungal ecologies.</title>
        <authorList>
            <person name="Chang Y."/>
            <person name="Wang Y."/>
            <person name="Mondo S."/>
            <person name="Ahrendt S."/>
            <person name="Andreopoulos W."/>
            <person name="Barry K."/>
            <person name="Beard J."/>
            <person name="Benny G.L."/>
            <person name="Blankenship S."/>
            <person name="Bonito G."/>
            <person name="Cuomo C."/>
            <person name="Desiro A."/>
            <person name="Gervers K.A."/>
            <person name="Hundley H."/>
            <person name="Kuo A."/>
            <person name="LaButti K."/>
            <person name="Lang B.F."/>
            <person name="Lipzen A."/>
            <person name="O'Donnell K."/>
            <person name="Pangilinan J."/>
            <person name="Reynolds N."/>
            <person name="Sandor L."/>
            <person name="Smith M.E."/>
            <person name="Tsang A."/>
            <person name="Grigoriev I.V."/>
            <person name="Stajich J.E."/>
            <person name="Spatafora J.W."/>
        </authorList>
    </citation>
    <scope>NUCLEOTIDE SEQUENCE</scope>
    <source>
        <strain evidence="9">RSA 2281</strain>
    </source>
</reference>
<evidence type="ECO:0000256" key="3">
    <source>
        <dbReference type="ARBA" id="ARBA00022857"/>
    </source>
</evidence>
<evidence type="ECO:0000256" key="1">
    <source>
        <dbReference type="ARBA" id="ARBA00007870"/>
    </source>
</evidence>
<dbReference type="InterPro" id="IPR008927">
    <property type="entry name" value="6-PGluconate_DH-like_C_sf"/>
</dbReference>
<dbReference type="NCBIfam" id="TIGR00745">
    <property type="entry name" value="apbA_panE"/>
    <property type="match status" value="1"/>
</dbReference>
<evidence type="ECO:0000256" key="6">
    <source>
        <dbReference type="RuleBase" id="RU362068"/>
    </source>
</evidence>
<dbReference type="InterPro" id="IPR003710">
    <property type="entry name" value="ApbA"/>
</dbReference>
<comment type="function">
    <text evidence="6">Catalyzes the NADPH-dependent reduction of ketopantoate into pantoic acid.</text>
</comment>
<name>A0AAD5K4C9_9FUNG</name>
<dbReference type="EC" id="1.1.1.169" evidence="2 6"/>
<dbReference type="Pfam" id="PF08546">
    <property type="entry name" value="ApbA_C"/>
    <property type="match status" value="1"/>
</dbReference>